<dbReference type="EMBL" id="WOFV02000024">
    <property type="protein sequence ID" value="NAS18052.1"/>
    <property type="molecule type" value="Genomic_DNA"/>
</dbReference>
<dbReference type="Proteomes" id="UP000474042">
    <property type="component" value="Unassembled WGS sequence"/>
</dbReference>
<evidence type="ECO:0000313" key="6">
    <source>
        <dbReference type="Proteomes" id="UP000474042"/>
    </source>
</evidence>
<dbReference type="NCBIfam" id="TIGR00689">
    <property type="entry name" value="rpiB_lacA_lacB"/>
    <property type="match status" value="1"/>
</dbReference>
<evidence type="ECO:0000256" key="2">
    <source>
        <dbReference type="PIRSR" id="PIRSR005384-1"/>
    </source>
</evidence>
<organism evidence="4 5">
    <name type="scientific">Clostridium butyricum</name>
    <dbReference type="NCBI Taxonomy" id="1492"/>
    <lineage>
        <taxon>Bacteria</taxon>
        <taxon>Bacillati</taxon>
        <taxon>Bacillota</taxon>
        <taxon>Clostridia</taxon>
        <taxon>Eubacteriales</taxon>
        <taxon>Clostridiaceae</taxon>
        <taxon>Clostridium</taxon>
    </lineage>
</organism>
<dbReference type="Gene3D" id="3.40.1400.10">
    <property type="entry name" value="Sugar-phosphate isomerase, RpiB/LacA/LacB"/>
    <property type="match status" value="1"/>
</dbReference>
<dbReference type="EMBL" id="LRDH01000151">
    <property type="protein sequence ID" value="PPV12243.1"/>
    <property type="molecule type" value="Genomic_DNA"/>
</dbReference>
<keyword evidence="4" id="KW-0413">Isomerase</keyword>
<evidence type="ECO:0000256" key="1">
    <source>
        <dbReference type="ARBA" id="ARBA00008754"/>
    </source>
</evidence>
<dbReference type="EC" id="5.3.1.26" evidence="3"/>
<dbReference type="GO" id="GO:0004751">
    <property type="term" value="F:ribose-5-phosphate isomerase activity"/>
    <property type="evidence" value="ECO:0007669"/>
    <property type="project" value="TreeGrafter"/>
</dbReference>
<evidence type="ECO:0000313" key="4">
    <source>
        <dbReference type="EMBL" id="PPV12243.1"/>
    </source>
</evidence>
<comment type="similarity">
    <text evidence="1">Belongs to the LacAB/RpiB family.</text>
</comment>
<dbReference type="NCBIfam" id="NF004051">
    <property type="entry name" value="PRK05571.1"/>
    <property type="match status" value="1"/>
</dbReference>
<gene>
    <name evidence="3" type="primary">lacB</name>
    <name evidence="4" type="ORF">AWN73_05285</name>
    <name evidence="3" type="ORF">GND98_009240</name>
</gene>
<reference evidence="3 6" key="2">
    <citation type="submission" date="2020-01" db="EMBL/GenBank/DDBJ databases">
        <title>Genome sequence of a 1,3-propanediol producer, Clostridium butyricum S3.</title>
        <authorList>
            <person name="Zhou J."/>
        </authorList>
    </citation>
    <scope>NUCLEOTIDE SEQUENCE [LARGE SCALE GENOMIC DNA]</scope>
    <source>
        <strain evidence="3 6">S3</strain>
    </source>
</reference>
<dbReference type="InterPro" id="IPR036569">
    <property type="entry name" value="RpiB_LacA_LacB_sf"/>
</dbReference>
<dbReference type="KEGG" id="cbut:ATN24_02890"/>
<sequence>MKISVACDHIVTDRKIHIVEYLTAKGHEVIDCGTYDHIRTHYAIFGKKAAEKVVSGEADLAVVLCGTGVGITTSTAKVVGTRPALVRDVSSAIYAKKHLNANVIGFGGRITGVGLMENIIDAFLETKFEPTEEDKKIIEKIDSIAERKDDQFKNDHFFDEFLEKWDRGEYHD</sequence>
<protein>
    <submittedName>
        <fullName evidence="3 4">Galactose-6-phosphate isomerase</fullName>
        <ecNumber evidence="3">5.3.1.26</ecNumber>
    </submittedName>
</protein>
<dbReference type="PANTHER" id="PTHR30345">
    <property type="entry name" value="RIBOSE-5-PHOSPHATE ISOMERASE B"/>
    <property type="match status" value="1"/>
</dbReference>
<name>A0A0A6PWI7_CLOBU</name>
<dbReference type="Proteomes" id="UP000238081">
    <property type="component" value="Unassembled WGS sequence"/>
</dbReference>
<evidence type="ECO:0000313" key="3">
    <source>
        <dbReference type="EMBL" id="NAS18052.1"/>
    </source>
</evidence>
<accession>A0A0A6PWI7</accession>
<reference evidence="4 5" key="1">
    <citation type="submission" date="2016-01" db="EMBL/GenBank/DDBJ databases">
        <title>Characterization of the Clostridium difficile lineages that are prevalent in Hong Kong and China.</title>
        <authorList>
            <person name="Kwok J.S.-L."/>
            <person name="Lam W.-Y."/>
            <person name="Ip M."/>
            <person name="Chan T.-F."/>
            <person name="Hawkey P.M."/>
            <person name="Tsui S.K.-W."/>
        </authorList>
    </citation>
    <scope>NUCLEOTIDE SEQUENCE [LARGE SCALE GENOMIC DNA]</scope>
    <source>
        <strain evidence="4 5">300064</strain>
    </source>
</reference>
<dbReference type="GO" id="GO:0050044">
    <property type="term" value="F:galactose-6-phosphate isomerase activity"/>
    <property type="evidence" value="ECO:0007669"/>
    <property type="project" value="UniProtKB-EC"/>
</dbReference>
<feature type="active site" description="Proton donor" evidence="2">
    <location>
        <position position="98"/>
    </location>
</feature>
<comment type="caution">
    <text evidence="4">The sequence shown here is derived from an EMBL/GenBank/DDBJ whole genome shotgun (WGS) entry which is preliminary data.</text>
</comment>
<dbReference type="PANTHER" id="PTHR30345:SF0">
    <property type="entry name" value="DNA DAMAGE-REPAIR_TOLERATION PROTEIN DRT102"/>
    <property type="match status" value="1"/>
</dbReference>
<feature type="active site" description="Proton acceptor" evidence="2">
    <location>
        <position position="65"/>
    </location>
</feature>
<dbReference type="GO" id="GO:0019316">
    <property type="term" value="P:D-allose catabolic process"/>
    <property type="evidence" value="ECO:0007669"/>
    <property type="project" value="TreeGrafter"/>
</dbReference>
<dbReference type="Pfam" id="PF02502">
    <property type="entry name" value="LacAB_rpiB"/>
    <property type="match status" value="1"/>
</dbReference>
<evidence type="ECO:0000313" key="5">
    <source>
        <dbReference type="Proteomes" id="UP000238081"/>
    </source>
</evidence>
<dbReference type="SUPFAM" id="SSF89623">
    <property type="entry name" value="Ribose/Galactose isomerase RpiB/AlsB"/>
    <property type="match status" value="1"/>
</dbReference>
<proteinExistence type="inferred from homology"/>
<dbReference type="AlphaFoldDB" id="A0A0A6PWI7"/>
<dbReference type="PIRSF" id="PIRSF005384">
    <property type="entry name" value="RpiB_LacA_B"/>
    <property type="match status" value="1"/>
</dbReference>
<dbReference type="OrthoDB" id="1778624at2"/>
<dbReference type="RefSeq" id="WP_002582715.1">
    <property type="nucleotide sequence ID" value="NZ_BKBB01000011.1"/>
</dbReference>
<dbReference type="InterPro" id="IPR003500">
    <property type="entry name" value="RpiB_LacA_LacB"/>
</dbReference>
<dbReference type="NCBIfam" id="NF006381">
    <property type="entry name" value="PRK08622.1"/>
    <property type="match status" value="1"/>
</dbReference>
<dbReference type="GO" id="GO:0009052">
    <property type="term" value="P:pentose-phosphate shunt, non-oxidative branch"/>
    <property type="evidence" value="ECO:0007669"/>
    <property type="project" value="TreeGrafter"/>
</dbReference>